<dbReference type="GO" id="GO:0004519">
    <property type="term" value="F:endonuclease activity"/>
    <property type="evidence" value="ECO:0007669"/>
    <property type="project" value="UniProtKB-KW"/>
</dbReference>
<dbReference type="Proteomes" id="UP001229862">
    <property type="component" value="Chromosome"/>
</dbReference>
<keyword evidence="6" id="KW-0255">Endonuclease</keyword>
<protein>
    <submittedName>
        <fullName evidence="6">Restriction endonuclease subunit S</fullName>
        <ecNumber evidence="6">3.1.21.-</ecNumber>
    </submittedName>
</protein>
<keyword evidence="3" id="KW-0238">DNA-binding</keyword>
<evidence type="ECO:0000313" key="7">
    <source>
        <dbReference type="Proteomes" id="UP001223336"/>
    </source>
</evidence>
<keyword evidence="6" id="KW-0540">Nuclease</keyword>
<dbReference type="AlphaFoldDB" id="A0AA51R082"/>
<dbReference type="Gene3D" id="1.10.287.1120">
    <property type="entry name" value="Bipartite methylase S protein"/>
    <property type="match status" value="1"/>
</dbReference>
<dbReference type="SUPFAM" id="SSF116734">
    <property type="entry name" value="DNA methylase specificity domain"/>
    <property type="match status" value="1"/>
</dbReference>
<keyword evidence="6" id="KW-0378">Hydrolase</keyword>
<sequence>MSFPLVSIGEFCLTGSGGTPSRKIPEYFDGNIPWVKSGDLRENIVTHVTEFISDEAVKKSSAKIVKEGAILLAMYGATVGRMAILGIEAATNQAVCNIVPDESKAFSKYVYYALLDKVPEFLSNAVGGAQPNISQGIIRETKIPLPPLPEQQRIAAILDKGVTESDAWSNIR</sequence>
<comment type="similarity">
    <text evidence="1">Belongs to the type-I restriction system S methylase family.</text>
</comment>
<accession>A0AA51R082</accession>
<dbReference type="Pfam" id="PF01420">
    <property type="entry name" value="Methylase_S"/>
    <property type="match status" value="1"/>
</dbReference>
<dbReference type="REBASE" id="755030">
    <property type="entry name" value="S1.TsuDNT52ORF5075P"/>
</dbReference>
<keyword evidence="7" id="KW-1185">Reference proteome</keyword>
<reference evidence="6 7" key="1">
    <citation type="submission" date="2023-08" db="EMBL/GenBank/DDBJ databases">
        <title>New molecular markers tilS and rpoB for phylogenetic and monitoring studies of the genus Thiothrix biodiversity.</title>
        <authorList>
            <person name="Ravin N.V."/>
            <person name="Smolyakov D."/>
            <person name="Markov N.D."/>
            <person name="Beletsky A.V."/>
            <person name="Mardanov A.V."/>
            <person name="Rudenko T.S."/>
            <person name="Grabovich M.Y."/>
        </authorList>
    </citation>
    <scope>NUCLEOTIDE SEQUENCE</scope>
    <source>
        <strain evidence="6">DNT52</strain>
        <strain evidence="5 7">H33</strain>
    </source>
</reference>
<dbReference type="RefSeq" id="WP_308136676.1">
    <property type="nucleotide sequence ID" value="NZ_CP133217.1"/>
</dbReference>
<dbReference type="InterPro" id="IPR052021">
    <property type="entry name" value="Type-I_RS_S_subunit"/>
</dbReference>
<evidence type="ECO:0000256" key="2">
    <source>
        <dbReference type="ARBA" id="ARBA00022747"/>
    </source>
</evidence>
<dbReference type="CDD" id="cd17515">
    <property type="entry name" value="RMtype1_S_MjaORF132P_Sau1132ORF3780P-TRD1-CR1_like"/>
    <property type="match status" value="1"/>
</dbReference>
<dbReference type="PANTHER" id="PTHR30408">
    <property type="entry name" value="TYPE-1 RESTRICTION ENZYME ECOKI SPECIFICITY PROTEIN"/>
    <property type="match status" value="1"/>
</dbReference>
<dbReference type="GO" id="GO:0003677">
    <property type="term" value="F:DNA binding"/>
    <property type="evidence" value="ECO:0007669"/>
    <property type="project" value="UniProtKB-KW"/>
</dbReference>
<dbReference type="PANTHER" id="PTHR30408:SF12">
    <property type="entry name" value="TYPE I RESTRICTION ENZYME MJAVIII SPECIFICITY SUBUNIT"/>
    <property type="match status" value="1"/>
</dbReference>
<dbReference type="Proteomes" id="UP001223336">
    <property type="component" value="Unassembled WGS sequence"/>
</dbReference>
<evidence type="ECO:0000313" key="6">
    <source>
        <dbReference type="EMBL" id="WML87742.1"/>
    </source>
</evidence>
<dbReference type="EC" id="3.1.21.-" evidence="6"/>
<evidence type="ECO:0000313" key="5">
    <source>
        <dbReference type="EMBL" id="MDQ5771031.1"/>
    </source>
</evidence>
<organism evidence="6">
    <name type="scientific">Thiothrix subterranea</name>
    <dbReference type="NCBI Taxonomy" id="2735563"/>
    <lineage>
        <taxon>Bacteria</taxon>
        <taxon>Pseudomonadati</taxon>
        <taxon>Pseudomonadota</taxon>
        <taxon>Gammaproteobacteria</taxon>
        <taxon>Thiotrichales</taxon>
        <taxon>Thiotrichaceae</taxon>
        <taxon>Thiothrix</taxon>
    </lineage>
</organism>
<dbReference type="Gene3D" id="3.90.220.20">
    <property type="entry name" value="DNA methylase specificity domains"/>
    <property type="match status" value="1"/>
</dbReference>
<dbReference type="EMBL" id="JAVFKN010000072">
    <property type="protein sequence ID" value="MDQ5771031.1"/>
    <property type="molecule type" value="Genomic_DNA"/>
</dbReference>
<keyword evidence="2" id="KW-0680">Restriction system</keyword>
<dbReference type="InterPro" id="IPR000055">
    <property type="entry name" value="Restrct_endonuc_typeI_TRD"/>
</dbReference>
<evidence type="ECO:0000256" key="1">
    <source>
        <dbReference type="ARBA" id="ARBA00010923"/>
    </source>
</evidence>
<name>A0AA51R082_9GAMM</name>
<dbReference type="InterPro" id="IPR044946">
    <property type="entry name" value="Restrct_endonuc_typeI_TRD_sf"/>
</dbReference>
<evidence type="ECO:0000256" key="3">
    <source>
        <dbReference type="ARBA" id="ARBA00023125"/>
    </source>
</evidence>
<dbReference type="GO" id="GO:0016787">
    <property type="term" value="F:hydrolase activity"/>
    <property type="evidence" value="ECO:0007669"/>
    <property type="project" value="UniProtKB-KW"/>
</dbReference>
<gene>
    <name evidence="5" type="ORF">RCC75_21085</name>
    <name evidence="6" type="ORF">RCG00_05095</name>
</gene>
<dbReference type="EMBL" id="CP133217">
    <property type="protein sequence ID" value="WML87742.1"/>
    <property type="molecule type" value="Genomic_DNA"/>
</dbReference>
<proteinExistence type="inferred from homology"/>
<evidence type="ECO:0000259" key="4">
    <source>
        <dbReference type="Pfam" id="PF01420"/>
    </source>
</evidence>
<feature type="domain" description="Type I restriction modification DNA specificity" evidence="4">
    <location>
        <begin position="6"/>
        <end position="160"/>
    </location>
</feature>
<dbReference type="GO" id="GO:0009307">
    <property type="term" value="P:DNA restriction-modification system"/>
    <property type="evidence" value="ECO:0007669"/>
    <property type="project" value="UniProtKB-KW"/>
</dbReference>